<dbReference type="InterPro" id="IPR026055">
    <property type="entry name" value="FAR"/>
</dbReference>
<dbReference type="CDD" id="cd09071">
    <property type="entry name" value="FAR_C"/>
    <property type="match status" value="1"/>
</dbReference>
<keyword evidence="1" id="KW-0472">Membrane</keyword>
<dbReference type="GO" id="GO:0035336">
    <property type="term" value="P:long-chain fatty-acyl-CoA metabolic process"/>
    <property type="evidence" value="ECO:0007669"/>
    <property type="project" value="TreeGrafter"/>
</dbReference>
<name>A0A6A4VVE5_AMPAM</name>
<dbReference type="GO" id="GO:0080019">
    <property type="term" value="F:alcohol-forming very long-chain fatty acyl-CoA reductase activity"/>
    <property type="evidence" value="ECO:0007669"/>
    <property type="project" value="InterPro"/>
</dbReference>
<feature type="domain" description="Fatty acyl-CoA reductase C-terminal" evidence="2">
    <location>
        <begin position="1"/>
        <end position="72"/>
    </location>
</feature>
<dbReference type="GO" id="GO:0005777">
    <property type="term" value="C:peroxisome"/>
    <property type="evidence" value="ECO:0007669"/>
    <property type="project" value="TreeGrafter"/>
</dbReference>
<keyword evidence="1" id="KW-0812">Transmembrane</keyword>
<gene>
    <name evidence="3" type="ORF">FJT64_000728</name>
</gene>
<feature type="transmembrane region" description="Helical" evidence="1">
    <location>
        <begin position="85"/>
        <end position="105"/>
    </location>
</feature>
<evidence type="ECO:0000313" key="4">
    <source>
        <dbReference type="Proteomes" id="UP000440578"/>
    </source>
</evidence>
<dbReference type="EMBL" id="VIIS01001664">
    <property type="protein sequence ID" value="KAF0294752.1"/>
    <property type="molecule type" value="Genomic_DNA"/>
</dbReference>
<protein>
    <submittedName>
        <fullName evidence="3">Putative fatty acyl-CoA reductase</fullName>
    </submittedName>
</protein>
<keyword evidence="1" id="KW-1133">Transmembrane helix</keyword>
<proteinExistence type="predicted"/>
<keyword evidence="4" id="KW-1185">Reference proteome</keyword>
<dbReference type="PANTHER" id="PTHR11011">
    <property type="entry name" value="MALE STERILITY PROTEIN 2-RELATED"/>
    <property type="match status" value="1"/>
</dbReference>
<dbReference type="AlphaFoldDB" id="A0A6A4VVE5"/>
<dbReference type="Pfam" id="PF03015">
    <property type="entry name" value="Sterile"/>
    <property type="match status" value="1"/>
</dbReference>
<dbReference type="InterPro" id="IPR033640">
    <property type="entry name" value="FAR_C"/>
</dbReference>
<dbReference type="OrthoDB" id="429813at2759"/>
<evidence type="ECO:0000259" key="2">
    <source>
        <dbReference type="Pfam" id="PF03015"/>
    </source>
</evidence>
<organism evidence="3 4">
    <name type="scientific">Amphibalanus amphitrite</name>
    <name type="common">Striped barnacle</name>
    <name type="synonym">Balanus amphitrite</name>
    <dbReference type="NCBI Taxonomy" id="1232801"/>
    <lineage>
        <taxon>Eukaryota</taxon>
        <taxon>Metazoa</taxon>
        <taxon>Ecdysozoa</taxon>
        <taxon>Arthropoda</taxon>
        <taxon>Crustacea</taxon>
        <taxon>Multicrustacea</taxon>
        <taxon>Cirripedia</taxon>
        <taxon>Thoracica</taxon>
        <taxon>Thoracicalcarea</taxon>
        <taxon>Balanomorpha</taxon>
        <taxon>Balanoidea</taxon>
        <taxon>Balanidae</taxon>
        <taxon>Amphibalaninae</taxon>
        <taxon>Amphibalanus</taxon>
    </lineage>
</organism>
<accession>A0A6A4VVE5</accession>
<dbReference type="Proteomes" id="UP000440578">
    <property type="component" value="Unassembled WGS sequence"/>
</dbReference>
<evidence type="ECO:0000256" key="1">
    <source>
        <dbReference type="SAM" id="Phobius"/>
    </source>
</evidence>
<dbReference type="PANTHER" id="PTHR11011:SF116">
    <property type="entry name" value="FATTY ACYL-COA REDUCTASE CG5065-RELATED"/>
    <property type="match status" value="1"/>
</dbReference>
<comment type="caution">
    <text evidence="3">The sequence shown here is derived from an EMBL/GenBank/DDBJ whole genome shotgun (WGS) entry which is preliminary data.</text>
</comment>
<sequence length="135" mass="16257">MVRIHSKMLRAMRCLTYFTTHQWTFKSNNCLALLDQMSLEDRKEFHFELKDMDWESYISTYCLGVRRFILKEEDKADRARRRLNMMYYLHHSLRLLLFLLAWRVLVSRSGSVRALCTSLLNLALQLLRLRPRIAS</sequence>
<evidence type="ECO:0000313" key="3">
    <source>
        <dbReference type="EMBL" id="KAF0294752.1"/>
    </source>
</evidence>
<reference evidence="3 4" key="1">
    <citation type="submission" date="2019-07" db="EMBL/GenBank/DDBJ databases">
        <title>Draft genome assembly of a fouling barnacle, Amphibalanus amphitrite (Darwin, 1854): The first reference genome for Thecostraca.</title>
        <authorList>
            <person name="Kim W."/>
        </authorList>
    </citation>
    <scope>NUCLEOTIDE SEQUENCE [LARGE SCALE GENOMIC DNA]</scope>
    <source>
        <strain evidence="3">SNU_AA5</strain>
        <tissue evidence="3">Soma without cirri and trophi</tissue>
    </source>
</reference>